<dbReference type="InterPro" id="IPR033379">
    <property type="entry name" value="Acid_Pase_AS"/>
</dbReference>
<dbReference type="Gene3D" id="3.40.50.1240">
    <property type="entry name" value="Phosphoglycerate mutase-like"/>
    <property type="match status" value="2"/>
</dbReference>
<dbReference type="InterPro" id="IPR000560">
    <property type="entry name" value="His_Pase_clade-2"/>
</dbReference>
<reference evidence="4 5" key="1">
    <citation type="journal article" date="2008" name="Int. J. Syst. Evol. Microbiol.">
        <title>Luteimonas marina sp. nov., isolated from seawater.</title>
        <authorList>
            <person name="Baik K.S."/>
            <person name="Park S.C."/>
            <person name="Kim M.S."/>
            <person name="Kim E.M."/>
            <person name="Park C."/>
            <person name="Chun J."/>
            <person name="Seong C.N."/>
        </authorList>
    </citation>
    <scope>NUCLEOTIDE SEQUENCE [LARGE SCALE GENOMIC DNA]</scope>
    <source>
        <strain evidence="4 5">FR1330</strain>
    </source>
</reference>
<dbReference type="GO" id="GO:0050308">
    <property type="term" value="F:sugar-phosphatase activity"/>
    <property type="evidence" value="ECO:0007669"/>
    <property type="project" value="TreeGrafter"/>
</dbReference>
<keyword evidence="5" id="KW-1185">Reference proteome</keyword>
<feature type="region of interest" description="Disordered" evidence="3">
    <location>
        <begin position="1"/>
        <end position="33"/>
    </location>
</feature>
<evidence type="ECO:0000256" key="1">
    <source>
        <dbReference type="ARBA" id="ARBA00005375"/>
    </source>
</evidence>
<dbReference type="InterPro" id="IPR050645">
    <property type="entry name" value="Histidine_acid_phosphatase"/>
</dbReference>
<accession>A0A5C5TYJ0</accession>
<sequence length="477" mass="51103">MSAAATAPWNVRSTAGRRAWARSSSSDPDVRSGGAALPRGAVFFPGSPPMPLPPPSRIPALVLVPWLLAAASCAGHADEPVATPEAAEPKLERVVMLMRHGVRPPTKAPVSPKGTHDQPWPEWSTDYGELTAHGYRAVALLGHWDRRRWIEEGLLPEEGCPWSADIEIAASAKSRAQDTARAMAEGLFPACSIEIAFPANAEADIEFHPLDSGAARMDPQQAMAQAREMLPPGGEAALVAENAPLFGLLERALGCCSPTFCEAGPRPASKQCGLDALPAKFEQGGGGRPKVGALLGTASTISQTFLLEYLEGFPMEQVAWGRLSRDEIGELLEFHRIKFRFEGRAPYVAAHAASPLAARMLASLRDGARLTLLTGHDTNIADLGGLLDLHWQVPGYPEDDPPPGGALGFALFQAPDGERLVRAFYRSQTMDQVRELQPLGDDNPPYFEYLPIPGCDAPCRLPDFEALVESKLVAPGA</sequence>
<proteinExistence type="inferred from homology"/>
<protein>
    <submittedName>
        <fullName evidence="4">Histidine-type phosphatase</fullName>
    </submittedName>
</protein>
<evidence type="ECO:0000256" key="2">
    <source>
        <dbReference type="ARBA" id="ARBA00022801"/>
    </source>
</evidence>
<dbReference type="CDD" id="cd07061">
    <property type="entry name" value="HP_HAP_like"/>
    <property type="match status" value="1"/>
</dbReference>
<organism evidence="4 5">
    <name type="scientific">Luteimonas marina</name>
    <dbReference type="NCBI Taxonomy" id="488485"/>
    <lineage>
        <taxon>Bacteria</taxon>
        <taxon>Pseudomonadati</taxon>
        <taxon>Pseudomonadota</taxon>
        <taxon>Gammaproteobacteria</taxon>
        <taxon>Lysobacterales</taxon>
        <taxon>Lysobacteraceae</taxon>
        <taxon>Luteimonas</taxon>
    </lineage>
</organism>
<dbReference type="Pfam" id="PF00328">
    <property type="entry name" value="His_Phos_2"/>
    <property type="match status" value="1"/>
</dbReference>
<keyword evidence="2" id="KW-0378">Hydrolase</keyword>
<dbReference type="Proteomes" id="UP000319980">
    <property type="component" value="Unassembled WGS sequence"/>
</dbReference>
<dbReference type="GO" id="GO:0030288">
    <property type="term" value="C:outer membrane-bounded periplasmic space"/>
    <property type="evidence" value="ECO:0007669"/>
    <property type="project" value="TreeGrafter"/>
</dbReference>
<dbReference type="AlphaFoldDB" id="A0A5C5TYJ0"/>
<evidence type="ECO:0000313" key="5">
    <source>
        <dbReference type="Proteomes" id="UP000319980"/>
    </source>
</evidence>
<feature type="compositionally biased region" description="Low complexity" evidence="3">
    <location>
        <begin position="12"/>
        <end position="26"/>
    </location>
</feature>
<gene>
    <name evidence="4" type="ORF">FQY83_13995</name>
</gene>
<evidence type="ECO:0000313" key="4">
    <source>
        <dbReference type="EMBL" id="TWT18488.1"/>
    </source>
</evidence>
<name>A0A5C5TYJ0_9GAMM</name>
<dbReference type="InterPro" id="IPR029033">
    <property type="entry name" value="His_PPase_superfam"/>
</dbReference>
<comment type="similarity">
    <text evidence="1">Belongs to the histidine acid phosphatase family.</text>
</comment>
<dbReference type="EMBL" id="VOHK01000006">
    <property type="protein sequence ID" value="TWT18488.1"/>
    <property type="molecule type" value="Genomic_DNA"/>
</dbReference>
<dbReference type="SUPFAM" id="SSF53254">
    <property type="entry name" value="Phosphoglycerate mutase-like"/>
    <property type="match status" value="1"/>
</dbReference>
<evidence type="ECO:0000256" key="3">
    <source>
        <dbReference type="SAM" id="MobiDB-lite"/>
    </source>
</evidence>
<dbReference type="PANTHER" id="PTHR11567">
    <property type="entry name" value="ACID PHOSPHATASE-RELATED"/>
    <property type="match status" value="1"/>
</dbReference>
<dbReference type="PANTHER" id="PTHR11567:SF110">
    <property type="entry name" value="2-PHOSPHOXYLOSE PHOSPHATASE 1"/>
    <property type="match status" value="1"/>
</dbReference>
<comment type="caution">
    <text evidence="4">The sequence shown here is derived from an EMBL/GenBank/DDBJ whole genome shotgun (WGS) entry which is preliminary data.</text>
</comment>
<dbReference type="PROSITE" id="PS00616">
    <property type="entry name" value="HIS_ACID_PHOSPHAT_1"/>
    <property type="match status" value="1"/>
</dbReference>